<gene>
    <name evidence="2" type="ORF">Aru02nite_32520</name>
</gene>
<dbReference type="RefSeq" id="WP_203658348.1">
    <property type="nucleotide sequence ID" value="NZ_BAAAZM010000009.1"/>
</dbReference>
<accession>A0A8J3JCL6</accession>
<name>A0A8J3JCL6_9ACTN</name>
<proteinExistence type="predicted"/>
<keyword evidence="3" id="KW-1185">Reference proteome</keyword>
<protein>
    <recommendedName>
        <fullName evidence="1">Metallo-beta-lactamase domain-containing protein</fullName>
    </recommendedName>
</protein>
<dbReference type="SMART" id="SM00849">
    <property type="entry name" value="Lactamase_B"/>
    <property type="match status" value="1"/>
</dbReference>
<evidence type="ECO:0000313" key="3">
    <source>
        <dbReference type="Proteomes" id="UP000612808"/>
    </source>
</evidence>
<evidence type="ECO:0000259" key="1">
    <source>
        <dbReference type="SMART" id="SM00849"/>
    </source>
</evidence>
<dbReference type="InterPro" id="IPR001279">
    <property type="entry name" value="Metallo-B-lactamas"/>
</dbReference>
<dbReference type="Pfam" id="PF00753">
    <property type="entry name" value="Lactamase_B"/>
    <property type="match status" value="1"/>
</dbReference>
<dbReference type="Gene3D" id="3.60.15.10">
    <property type="entry name" value="Ribonuclease Z/Hydroxyacylglutathione hydrolase-like"/>
    <property type="match status" value="1"/>
</dbReference>
<dbReference type="InterPro" id="IPR036866">
    <property type="entry name" value="RibonucZ/Hydroxyglut_hydro"/>
</dbReference>
<reference evidence="2" key="1">
    <citation type="submission" date="2021-01" db="EMBL/GenBank/DDBJ databases">
        <title>Whole genome shotgun sequence of Actinocatenispora rupis NBRC 107355.</title>
        <authorList>
            <person name="Komaki H."/>
            <person name="Tamura T."/>
        </authorList>
    </citation>
    <scope>NUCLEOTIDE SEQUENCE</scope>
    <source>
        <strain evidence="2">NBRC 107355</strain>
    </source>
</reference>
<dbReference type="AlphaFoldDB" id="A0A8J3JCL6"/>
<feature type="domain" description="Metallo-beta-lactamase" evidence="1">
    <location>
        <begin position="61"/>
        <end position="225"/>
    </location>
</feature>
<dbReference type="EMBL" id="BOMB01000018">
    <property type="protein sequence ID" value="GID12363.1"/>
    <property type="molecule type" value="Genomic_DNA"/>
</dbReference>
<dbReference type="Proteomes" id="UP000612808">
    <property type="component" value="Unassembled WGS sequence"/>
</dbReference>
<comment type="caution">
    <text evidence="2">The sequence shown here is derived from an EMBL/GenBank/DDBJ whole genome shotgun (WGS) entry which is preliminary data.</text>
</comment>
<dbReference type="SUPFAM" id="SSF56281">
    <property type="entry name" value="Metallo-hydrolase/oxidoreductase"/>
    <property type="match status" value="1"/>
</dbReference>
<evidence type="ECO:0000313" key="2">
    <source>
        <dbReference type="EMBL" id="GID12363.1"/>
    </source>
</evidence>
<sequence length="317" mass="35148">MAPSTDGLIDFATAAPVPGSLDVRWIHGTRSARATEPRIQVHRYDEHTVVLRQSKAVNYEAPFLFLLFGNDRAVLLDSGATAEPDLFPLRTTVDGLVEEWLAAHPRTGYELVVAHTHAHHDHVAGDAQFADRPATTIVGTDVDAVRAFYGFGDGWPAHAVTYDLGGRVLDVLASPGHHESAITVYDPWTGFLLTGDTVLPGRLYAADFPAFRASLDRMVAFVTTHPVTHVLGCHVEMTDRPGRDYPIGAAYQPREHVPQLSVADLVAIRDAAESVADRRGVHRYDDFIIYHEPRPADMRRLLFRGNLHQVLRTVFRR</sequence>
<organism evidence="2 3">
    <name type="scientific">Actinocatenispora rupis</name>
    <dbReference type="NCBI Taxonomy" id="519421"/>
    <lineage>
        <taxon>Bacteria</taxon>
        <taxon>Bacillati</taxon>
        <taxon>Actinomycetota</taxon>
        <taxon>Actinomycetes</taxon>
        <taxon>Micromonosporales</taxon>
        <taxon>Micromonosporaceae</taxon>
        <taxon>Actinocatenispora</taxon>
    </lineage>
</organism>